<accession>A0A8B8NGK5</accession>
<dbReference type="KEGG" id="rarg:115734805"/>
<evidence type="ECO:0000313" key="2">
    <source>
        <dbReference type="Proteomes" id="UP000827889"/>
    </source>
</evidence>
<reference evidence="3" key="1">
    <citation type="submission" date="2025-08" db="UniProtKB">
        <authorList>
            <consortium name="RefSeq"/>
        </authorList>
    </citation>
    <scope>IDENTIFICATION</scope>
    <source>
        <tissue evidence="3">Leaf</tissue>
    </source>
</reference>
<gene>
    <name evidence="3" type="primary">LOC115734805</name>
</gene>
<evidence type="ECO:0000313" key="3">
    <source>
        <dbReference type="RefSeq" id="XP_030521601.1"/>
    </source>
</evidence>
<feature type="chain" id="PRO_5034204592" evidence="1">
    <location>
        <begin position="31"/>
        <end position="205"/>
    </location>
</feature>
<dbReference type="RefSeq" id="XP_030521601.1">
    <property type="nucleotide sequence ID" value="XM_030665741.2"/>
</dbReference>
<dbReference type="AlphaFoldDB" id="A0A8B8NGK5"/>
<dbReference type="PRINTS" id="PR00291">
    <property type="entry name" value="KUNITZINHBTR"/>
</dbReference>
<organism evidence="2 3">
    <name type="scientific">Rhodamnia argentea</name>
    <dbReference type="NCBI Taxonomy" id="178133"/>
    <lineage>
        <taxon>Eukaryota</taxon>
        <taxon>Viridiplantae</taxon>
        <taxon>Streptophyta</taxon>
        <taxon>Embryophyta</taxon>
        <taxon>Tracheophyta</taxon>
        <taxon>Spermatophyta</taxon>
        <taxon>Magnoliopsida</taxon>
        <taxon>eudicotyledons</taxon>
        <taxon>Gunneridae</taxon>
        <taxon>Pentapetalae</taxon>
        <taxon>rosids</taxon>
        <taxon>malvids</taxon>
        <taxon>Myrtales</taxon>
        <taxon>Myrtaceae</taxon>
        <taxon>Myrtoideae</taxon>
        <taxon>Myrteae</taxon>
        <taxon>Australasian group</taxon>
        <taxon>Rhodamnia</taxon>
    </lineage>
</organism>
<evidence type="ECO:0000256" key="1">
    <source>
        <dbReference type="SAM" id="SignalP"/>
    </source>
</evidence>
<dbReference type="GeneID" id="115734805"/>
<keyword evidence="1" id="KW-0732">Signal</keyword>
<dbReference type="PANTHER" id="PTHR33107:SF5">
    <property type="entry name" value="KUNITZ TRYPSIN INHIBITOR 5"/>
    <property type="match status" value="1"/>
</dbReference>
<dbReference type="InterPro" id="IPR002160">
    <property type="entry name" value="Prot_inh_Kunz-lg"/>
</dbReference>
<sequence>MDMKASLLTPFSLLFLFFLLLSFSPKPSNASSPVLDIDGHKLQTGVSYYILPVVRGRGGGLTLGASRSGTCPLAVVQEQHEVSNGLPVRFSPADAGAIRLLTDLNIWFEAATICVQSTAWRLAPYNGISKQYFVMSGGVLGNPGRETVSNWFKIEKMDKDYKLVFCPAVCDTCKVICRDVGVYLEGVTRRLALSDEPFRVQFKKA</sequence>
<dbReference type="Gene3D" id="2.80.10.50">
    <property type="match status" value="1"/>
</dbReference>
<dbReference type="PROSITE" id="PS00283">
    <property type="entry name" value="SOYBEAN_KUNITZ"/>
    <property type="match status" value="1"/>
</dbReference>
<dbReference type="SUPFAM" id="SSF50386">
    <property type="entry name" value="STI-like"/>
    <property type="match status" value="1"/>
</dbReference>
<dbReference type="PANTHER" id="PTHR33107">
    <property type="entry name" value="KUNITZ TRYPSIN INHIBITOR 2"/>
    <property type="match status" value="1"/>
</dbReference>
<feature type="signal peptide" evidence="1">
    <location>
        <begin position="1"/>
        <end position="30"/>
    </location>
</feature>
<dbReference type="InterPro" id="IPR011065">
    <property type="entry name" value="Kunitz_inhibitor_STI-like_sf"/>
</dbReference>
<keyword evidence="2" id="KW-1185">Reference proteome</keyword>
<name>A0A8B8NGK5_9MYRT</name>
<dbReference type="CDD" id="cd23375">
    <property type="entry name" value="beta-trefoil_STI_VvMLP-like"/>
    <property type="match status" value="1"/>
</dbReference>
<dbReference type="SMART" id="SM00452">
    <property type="entry name" value="STI"/>
    <property type="match status" value="1"/>
</dbReference>
<dbReference type="Proteomes" id="UP000827889">
    <property type="component" value="Chromosome 7"/>
</dbReference>
<dbReference type="Pfam" id="PF00197">
    <property type="entry name" value="Kunitz_legume"/>
    <property type="match status" value="1"/>
</dbReference>
<proteinExistence type="predicted"/>
<dbReference type="OrthoDB" id="1872570at2759"/>
<protein>
    <submittedName>
        <fullName evidence="3">Kunitz trypsin inhibitor 5-like</fullName>
    </submittedName>
</protein>
<dbReference type="GO" id="GO:0004866">
    <property type="term" value="F:endopeptidase inhibitor activity"/>
    <property type="evidence" value="ECO:0007669"/>
    <property type="project" value="InterPro"/>
</dbReference>